<dbReference type="PANTHER" id="PTHR43537:SF5">
    <property type="entry name" value="UXU OPERON TRANSCRIPTIONAL REGULATOR"/>
    <property type="match status" value="1"/>
</dbReference>
<evidence type="ECO:0000256" key="1">
    <source>
        <dbReference type="ARBA" id="ARBA00023015"/>
    </source>
</evidence>
<evidence type="ECO:0000256" key="2">
    <source>
        <dbReference type="ARBA" id="ARBA00023125"/>
    </source>
</evidence>
<dbReference type="AlphaFoldDB" id="A0A644TDR0"/>
<evidence type="ECO:0000259" key="4">
    <source>
        <dbReference type="PROSITE" id="PS50949"/>
    </source>
</evidence>
<keyword evidence="1" id="KW-0805">Transcription regulation</keyword>
<organism evidence="5">
    <name type="scientific">bioreactor metagenome</name>
    <dbReference type="NCBI Taxonomy" id="1076179"/>
    <lineage>
        <taxon>unclassified sequences</taxon>
        <taxon>metagenomes</taxon>
        <taxon>ecological metagenomes</taxon>
    </lineage>
</organism>
<dbReference type="Pfam" id="PF00392">
    <property type="entry name" value="GntR"/>
    <property type="match status" value="1"/>
</dbReference>
<sequence>MSVEPIKRVSVVEQAISKIYDLILSQNLKENDKLPPERQLSEMLGISRNSLREAIRVLDMLGVVRVDQGSGMVIDSSRVSDAVTKHLTFALLMNREKMNELFEARLVVETECASLAALRASESERALLHRTYQELCESRTDRPKSIALEIELHNIVARAAHNSVLEKILNSLKQILKESREATVPHTGVTPETVKVHERLIAAIDARDSRSSADIMREHIAAVADRMKLLQ</sequence>
<dbReference type="PROSITE" id="PS50949">
    <property type="entry name" value="HTH_GNTR"/>
    <property type="match status" value="1"/>
</dbReference>
<gene>
    <name evidence="5" type="primary">lutR_1</name>
    <name evidence="5" type="ORF">SDC9_10242</name>
</gene>
<dbReference type="PRINTS" id="PR00035">
    <property type="entry name" value="HTHGNTR"/>
</dbReference>
<evidence type="ECO:0000313" key="5">
    <source>
        <dbReference type="EMBL" id="MPL64587.1"/>
    </source>
</evidence>
<dbReference type="SMART" id="SM00895">
    <property type="entry name" value="FCD"/>
    <property type="match status" value="1"/>
</dbReference>
<accession>A0A644TDR0</accession>
<dbReference type="InterPro" id="IPR011711">
    <property type="entry name" value="GntR_C"/>
</dbReference>
<dbReference type="Gene3D" id="1.10.10.10">
    <property type="entry name" value="Winged helix-like DNA-binding domain superfamily/Winged helix DNA-binding domain"/>
    <property type="match status" value="1"/>
</dbReference>
<protein>
    <submittedName>
        <fullName evidence="5">HTH-type transcriptional regulator LutR</fullName>
    </submittedName>
</protein>
<dbReference type="Pfam" id="PF07729">
    <property type="entry name" value="FCD"/>
    <property type="match status" value="1"/>
</dbReference>
<dbReference type="InterPro" id="IPR000524">
    <property type="entry name" value="Tscrpt_reg_HTH_GntR"/>
</dbReference>
<dbReference type="InterPro" id="IPR036388">
    <property type="entry name" value="WH-like_DNA-bd_sf"/>
</dbReference>
<dbReference type="CDD" id="cd07377">
    <property type="entry name" value="WHTH_GntR"/>
    <property type="match status" value="1"/>
</dbReference>
<proteinExistence type="predicted"/>
<dbReference type="GO" id="GO:0003700">
    <property type="term" value="F:DNA-binding transcription factor activity"/>
    <property type="evidence" value="ECO:0007669"/>
    <property type="project" value="InterPro"/>
</dbReference>
<reference evidence="5" key="1">
    <citation type="submission" date="2019-08" db="EMBL/GenBank/DDBJ databases">
        <authorList>
            <person name="Kucharzyk K."/>
            <person name="Murdoch R.W."/>
            <person name="Higgins S."/>
            <person name="Loffler F."/>
        </authorList>
    </citation>
    <scope>NUCLEOTIDE SEQUENCE</scope>
</reference>
<dbReference type="GO" id="GO:0003677">
    <property type="term" value="F:DNA binding"/>
    <property type="evidence" value="ECO:0007669"/>
    <property type="project" value="UniProtKB-KW"/>
</dbReference>
<keyword evidence="3" id="KW-0804">Transcription</keyword>
<name>A0A644TDR0_9ZZZZ</name>
<dbReference type="SUPFAM" id="SSF46785">
    <property type="entry name" value="Winged helix' DNA-binding domain"/>
    <property type="match status" value="1"/>
</dbReference>
<dbReference type="PANTHER" id="PTHR43537">
    <property type="entry name" value="TRANSCRIPTIONAL REGULATOR, GNTR FAMILY"/>
    <property type="match status" value="1"/>
</dbReference>
<dbReference type="SMART" id="SM00345">
    <property type="entry name" value="HTH_GNTR"/>
    <property type="match status" value="1"/>
</dbReference>
<evidence type="ECO:0000256" key="3">
    <source>
        <dbReference type="ARBA" id="ARBA00023163"/>
    </source>
</evidence>
<keyword evidence="2" id="KW-0238">DNA-binding</keyword>
<dbReference type="Gene3D" id="1.20.120.530">
    <property type="entry name" value="GntR ligand-binding domain-like"/>
    <property type="match status" value="1"/>
</dbReference>
<dbReference type="InterPro" id="IPR036390">
    <property type="entry name" value="WH_DNA-bd_sf"/>
</dbReference>
<dbReference type="InterPro" id="IPR008920">
    <property type="entry name" value="TF_FadR/GntR_C"/>
</dbReference>
<feature type="domain" description="HTH gntR-type" evidence="4">
    <location>
        <begin position="9"/>
        <end position="77"/>
    </location>
</feature>
<dbReference type="EMBL" id="VSSQ01000025">
    <property type="protein sequence ID" value="MPL64587.1"/>
    <property type="molecule type" value="Genomic_DNA"/>
</dbReference>
<comment type="caution">
    <text evidence="5">The sequence shown here is derived from an EMBL/GenBank/DDBJ whole genome shotgun (WGS) entry which is preliminary data.</text>
</comment>
<dbReference type="SUPFAM" id="SSF48008">
    <property type="entry name" value="GntR ligand-binding domain-like"/>
    <property type="match status" value="1"/>
</dbReference>